<keyword evidence="3" id="KW-1185">Reference proteome</keyword>
<evidence type="ECO:0000313" key="1">
    <source>
        <dbReference type="EMBL" id="EST48266.1"/>
    </source>
</evidence>
<dbReference type="VEuPathDB" id="GiardiaDB:SS50377_25757"/>
<evidence type="ECO:0000313" key="2">
    <source>
        <dbReference type="EMBL" id="KAH0571568.1"/>
    </source>
</evidence>
<dbReference type="Proteomes" id="UP000018208">
    <property type="component" value="Unassembled WGS sequence"/>
</dbReference>
<sequence>MMNCSFDSQVTPLAPTIYSEESYFDISDFEPMCSGEFSHYGEVAIIPKVITQKPSVEVTKISGLRFKQPKEGDIKITNENFISMMNSHSAIYSAFHFVNRKGLAVVPRNLLDILAHKTTNCTVLLNQEQKTLLWINDRKLNERLILVNSILEEPGLNVAWNSRLNAMKSQK</sequence>
<dbReference type="EMBL" id="KI545996">
    <property type="protein sequence ID" value="EST48266.1"/>
    <property type="molecule type" value="Genomic_DNA"/>
</dbReference>
<gene>
    <name evidence="1" type="ORF">SS50377_11607</name>
    <name evidence="2" type="ORF">SS50377_25757</name>
</gene>
<proteinExistence type="predicted"/>
<dbReference type="AlphaFoldDB" id="V6LX30"/>
<evidence type="ECO:0000313" key="3">
    <source>
        <dbReference type="Proteomes" id="UP000018208"/>
    </source>
</evidence>
<name>V6LX30_9EUKA</name>
<accession>V6LX30</accession>
<reference evidence="1 2" key="1">
    <citation type="journal article" date="2014" name="PLoS Genet.">
        <title>The Genome of Spironucleus salmonicida Highlights a Fish Pathogen Adapted to Fluctuating Environments.</title>
        <authorList>
            <person name="Xu F."/>
            <person name="Jerlstrom-Hultqvist J."/>
            <person name="Einarsson E."/>
            <person name="Astvaldsson A."/>
            <person name="Svard S.G."/>
            <person name="Andersson J.O."/>
        </authorList>
    </citation>
    <scope>NUCLEOTIDE SEQUENCE</scope>
    <source>
        <strain evidence="2">ATCC 50377</strain>
    </source>
</reference>
<reference evidence="2" key="2">
    <citation type="submission" date="2020-12" db="EMBL/GenBank/DDBJ databases">
        <title>New Spironucleus salmonicida genome in near-complete chromosomes.</title>
        <authorList>
            <person name="Xu F."/>
            <person name="Kurt Z."/>
            <person name="Jimenez-Gonzalez A."/>
            <person name="Astvaldsson A."/>
            <person name="Andersson J.O."/>
            <person name="Svard S.G."/>
        </authorList>
    </citation>
    <scope>NUCLEOTIDE SEQUENCE</scope>
    <source>
        <strain evidence="2">ATCC 50377</strain>
    </source>
</reference>
<protein>
    <submittedName>
        <fullName evidence="1">Uncharacterized protein</fullName>
    </submittedName>
</protein>
<dbReference type="EMBL" id="AUWU02000006">
    <property type="protein sequence ID" value="KAH0571568.1"/>
    <property type="molecule type" value="Genomic_DNA"/>
</dbReference>
<organism evidence="1">
    <name type="scientific">Spironucleus salmonicida</name>
    <dbReference type="NCBI Taxonomy" id="348837"/>
    <lineage>
        <taxon>Eukaryota</taxon>
        <taxon>Metamonada</taxon>
        <taxon>Diplomonadida</taxon>
        <taxon>Hexamitidae</taxon>
        <taxon>Hexamitinae</taxon>
        <taxon>Spironucleus</taxon>
    </lineage>
</organism>